<dbReference type="Gene3D" id="2.30.30.40">
    <property type="entry name" value="SH3 Domains"/>
    <property type="match status" value="3"/>
</dbReference>
<comment type="pathway">
    <text evidence="8">Glycan biosynthesis.</text>
</comment>
<feature type="domain" description="SH3b" evidence="11">
    <location>
        <begin position="278"/>
        <end position="344"/>
    </location>
</feature>
<feature type="transmembrane region" description="Helical" evidence="10">
    <location>
        <begin position="33"/>
        <end position="56"/>
    </location>
</feature>
<comment type="similarity">
    <text evidence="2">Belongs to the YkuD family.</text>
</comment>
<evidence type="ECO:0000256" key="10">
    <source>
        <dbReference type="SAM" id="Phobius"/>
    </source>
</evidence>
<evidence type="ECO:0000313" key="14">
    <source>
        <dbReference type="Proteomes" id="UP000199695"/>
    </source>
</evidence>
<dbReference type="InterPro" id="IPR052354">
    <property type="entry name" value="Cell_Wall_Dynamics_Protein"/>
</dbReference>
<gene>
    <name evidence="13" type="ORF">SAMN05444955_10132</name>
</gene>
<dbReference type="Pfam" id="PF08239">
    <property type="entry name" value="SH3_3"/>
    <property type="match status" value="3"/>
</dbReference>
<keyword evidence="6 9" id="KW-0573">Peptidoglycan synthesis</keyword>
<keyword evidence="14" id="KW-1185">Reference proteome</keyword>
<feature type="active site" description="Nucleophile" evidence="9">
    <location>
        <position position="157"/>
    </location>
</feature>
<dbReference type="InterPro" id="IPR005490">
    <property type="entry name" value="LD_TPept_cat_dom"/>
</dbReference>
<keyword evidence="7 9" id="KW-0961">Cell wall biogenesis/degradation</keyword>
<keyword evidence="3" id="KW-0808">Transferase</keyword>
<keyword evidence="10" id="KW-0812">Transmembrane</keyword>
<dbReference type="AlphaFoldDB" id="A0A1H8ACS7"/>
<evidence type="ECO:0000256" key="9">
    <source>
        <dbReference type="PROSITE-ProRule" id="PRU01373"/>
    </source>
</evidence>
<dbReference type="InterPro" id="IPR003646">
    <property type="entry name" value="SH3-like_bac-type"/>
</dbReference>
<feature type="domain" description="SH3b" evidence="11">
    <location>
        <begin position="201"/>
        <end position="264"/>
    </location>
</feature>
<accession>A0A1H8ACS7</accession>
<proteinExistence type="inferred from homology"/>
<sequence>MMEGEILKHRGNFFFDCAKGEGNTIKQIKWCRFIVFAAILALIATIQLPATGYAAFTEYKIEINKRTNKLYLYQNGKVKKVYPVATGRTQSLTPEGTWPIVVKINKPGWKGIPGGHPSNPLGERWNGLSVRGDNGRTYGIHGTNNPGSIGTHASSGCVRMYNKDVIELSKTIYEGTPVWIHSGTSNNKWRGDSRVGLKPASGTVKITGSNVNARTGPSTGSFVIQTLKKGTVFPKTGVSGDWYQVKLPNGRLAFVYKAYASSSGGSAPPPSSGIKPASGQVVVTVDVANVRANPSLKAAIVTKAKKGTKFTLTGMNNEWFQIRLSNGKTAYLHHTVAKQTTSQSIIRVVVNLANIRSAPSLSAKVLQRVPKGTTLTKTGMSGDFHQIKLKSGTTAYIHKSCAK</sequence>
<dbReference type="GO" id="GO:0008360">
    <property type="term" value="P:regulation of cell shape"/>
    <property type="evidence" value="ECO:0007669"/>
    <property type="project" value="UniProtKB-UniRule"/>
</dbReference>
<dbReference type="PANTHER" id="PTHR34408:SF1">
    <property type="entry name" value="GLYCOSYL HYDROLASE FAMILY 19 DOMAIN-CONTAINING PROTEIN HI_1415"/>
    <property type="match status" value="1"/>
</dbReference>
<dbReference type="PANTHER" id="PTHR34408">
    <property type="entry name" value="FAMILY PROTEIN, PUTATIVE-RELATED"/>
    <property type="match status" value="1"/>
</dbReference>
<keyword evidence="10" id="KW-0472">Membrane</keyword>
<dbReference type="FunFam" id="2.40.440.10:FF:000003">
    <property type="entry name" value="L,D-transpeptidase YciB"/>
    <property type="match status" value="1"/>
</dbReference>
<feature type="active site" description="Proton donor/acceptor" evidence="9">
    <location>
        <position position="141"/>
    </location>
</feature>
<evidence type="ECO:0000256" key="6">
    <source>
        <dbReference type="ARBA" id="ARBA00022984"/>
    </source>
</evidence>
<evidence type="ECO:0000259" key="11">
    <source>
        <dbReference type="PROSITE" id="PS51781"/>
    </source>
</evidence>
<dbReference type="STRING" id="1173111.SAMN05444955_10132"/>
<evidence type="ECO:0000256" key="1">
    <source>
        <dbReference type="ARBA" id="ARBA00004752"/>
    </source>
</evidence>
<dbReference type="GO" id="GO:0016740">
    <property type="term" value="F:transferase activity"/>
    <property type="evidence" value="ECO:0007669"/>
    <property type="project" value="UniProtKB-KW"/>
</dbReference>
<dbReference type="CDD" id="cd16913">
    <property type="entry name" value="YkuD_like"/>
    <property type="match status" value="1"/>
</dbReference>
<dbReference type="Gene3D" id="2.40.440.10">
    <property type="entry name" value="L,D-transpeptidase catalytic domain-like"/>
    <property type="match status" value="1"/>
</dbReference>
<dbReference type="OrthoDB" id="9787225at2"/>
<reference evidence="13 14" key="1">
    <citation type="submission" date="2016-10" db="EMBL/GenBank/DDBJ databases">
        <authorList>
            <person name="de Groot N.N."/>
        </authorList>
    </citation>
    <scope>NUCLEOTIDE SEQUENCE [LARGE SCALE GENOMIC DNA]</scope>
    <source>
        <strain evidence="13 14">DSM 46701</strain>
    </source>
</reference>
<evidence type="ECO:0000256" key="8">
    <source>
        <dbReference type="ARBA" id="ARBA00060592"/>
    </source>
</evidence>
<feature type="domain" description="L,D-TPase catalytic" evidence="12">
    <location>
        <begin position="59"/>
        <end position="181"/>
    </location>
</feature>
<evidence type="ECO:0000256" key="2">
    <source>
        <dbReference type="ARBA" id="ARBA00005992"/>
    </source>
</evidence>
<dbReference type="SMART" id="SM00287">
    <property type="entry name" value="SH3b"/>
    <property type="match status" value="3"/>
</dbReference>
<dbReference type="EMBL" id="FOCQ01000001">
    <property type="protein sequence ID" value="SEM67599.1"/>
    <property type="molecule type" value="Genomic_DNA"/>
</dbReference>
<dbReference type="Proteomes" id="UP000199695">
    <property type="component" value="Unassembled WGS sequence"/>
</dbReference>
<dbReference type="GO" id="GO:0016787">
    <property type="term" value="F:hydrolase activity"/>
    <property type="evidence" value="ECO:0007669"/>
    <property type="project" value="UniProtKB-KW"/>
</dbReference>
<dbReference type="UniPathway" id="UPA00219"/>
<comment type="pathway">
    <text evidence="1 9">Cell wall biogenesis; peptidoglycan biosynthesis.</text>
</comment>
<dbReference type="GO" id="GO:0071555">
    <property type="term" value="P:cell wall organization"/>
    <property type="evidence" value="ECO:0007669"/>
    <property type="project" value="UniProtKB-UniRule"/>
</dbReference>
<dbReference type="InterPro" id="IPR038063">
    <property type="entry name" value="Transpep_catalytic_dom"/>
</dbReference>
<dbReference type="Pfam" id="PF03734">
    <property type="entry name" value="YkuD"/>
    <property type="match status" value="1"/>
</dbReference>
<name>A0A1H8ACS7_9BACL</name>
<evidence type="ECO:0000256" key="5">
    <source>
        <dbReference type="ARBA" id="ARBA00022960"/>
    </source>
</evidence>
<dbReference type="SUPFAM" id="SSF141523">
    <property type="entry name" value="L,D-transpeptidase catalytic domain-like"/>
    <property type="match status" value="1"/>
</dbReference>
<dbReference type="PROSITE" id="PS52029">
    <property type="entry name" value="LD_TPASE"/>
    <property type="match status" value="1"/>
</dbReference>
<protein>
    <submittedName>
        <fullName evidence="13">SH3 domain-containing protein</fullName>
    </submittedName>
</protein>
<evidence type="ECO:0000256" key="4">
    <source>
        <dbReference type="ARBA" id="ARBA00022801"/>
    </source>
</evidence>
<keyword evidence="10" id="KW-1133">Transmembrane helix</keyword>
<dbReference type="GO" id="GO:0009252">
    <property type="term" value="P:peptidoglycan biosynthetic process"/>
    <property type="evidence" value="ECO:0007669"/>
    <property type="project" value="UniProtKB-UniPathway"/>
</dbReference>
<evidence type="ECO:0000313" key="13">
    <source>
        <dbReference type="EMBL" id="SEM67599.1"/>
    </source>
</evidence>
<evidence type="ECO:0000256" key="7">
    <source>
        <dbReference type="ARBA" id="ARBA00023316"/>
    </source>
</evidence>
<dbReference type="PROSITE" id="PS51781">
    <property type="entry name" value="SH3B"/>
    <property type="match status" value="2"/>
</dbReference>
<organism evidence="13 14">
    <name type="scientific">Lihuaxuella thermophila</name>
    <dbReference type="NCBI Taxonomy" id="1173111"/>
    <lineage>
        <taxon>Bacteria</taxon>
        <taxon>Bacillati</taxon>
        <taxon>Bacillota</taxon>
        <taxon>Bacilli</taxon>
        <taxon>Bacillales</taxon>
        <taxon>Thermoactinomycetaceae</taxon>
        <taxon>Lihuaxuella</taxon>
    </lineage>
</organism>
<evidence type="ECO:0000259" key="12">
    <source>
        <dbReference type="PROSITE" id="PS52029"/>
    </source>
</evidence>
<keyword evidence="5 9" id="KW-0133">Cell shape</keyword>
<keyword evidence="4" id="KW-0378">Hydrolase</keyword>
<evidence type="ECO:0000256" key="3">
    <source>
        <dbReference type="ARBA" id="ARBA00022679"/>
    </source>
</evidence>